<dbReference type="GO" id="GO:0044780">
    <property type="term" value="P:bacterial-type flagellum assembly"/>
    <property type="evidence" value="ECO:0007669"/>
    <property type="project" value="InterPro"/>
</dbReference>
<dbReference type="EMBL" id="RSED01000007">
    <property type="protein sequence ID" value="RRS04276.1"/>
    <property type="molecule type" value="Genomic_DNA"/>
</dbReference>
<evidence type="ECO:0000259" key="1">
    <source>
        <dbReference type="Pfam" id="PF00460"/>
    </source>
</evidence>
<dbReference type="GO" id="GO:0005198">
    <property type="term" value="F:structural molecule activity"/>
    <property type="evidence" value="ECO:0007669"/>
    <property type="project" value="InterPro"/>
</dbReference>
<evidence type="ECO:0000313" key="2">
    <source>
        <dbReference type="EMBL" id="RRS04276.1"/>
    </source>
</evidence>
<accession>A0A3R8S2Y3</accession>
<gene>
    <name evidence="2" type="ORF">EIP75_10280</name>
</gene>
<dbReference type="GO" id="GO:0009424">
    <property type="term" value="C:bacterial-type flagellum hook"/>
    <property type="evidence" value="ECO:0007669"/>
    <property type="project" value="InterPro"/>
</dbReference>
<evidence type="ECO:0000313" key="3">
    <source>
        <dbReference type="Proteomes" id="UP000269265"/>
    </source>
</evidence>
<keyword evidence="3" id="KW-1185">Reference proteome</keyword>
<dbReference type="OrthoDB" id="5986582at2"/>
<dbReference type="InterPro" id="IPR002371">
    <property type="entry name" value="FlgK"/>
</dbReference>
<reference evidence="2 3" key="1">
    <citation type="submission" date="2018-12" db="EMBL/GenBank/DDBJ databases">
        <title>The whole draft genome of Aquabacterium sp. SJQ9.</title>
        <authorList>
            <person name="Sun L."/>
            <person name="Gao X."/>
            <person name="Chen W."/>
            <person name="Huang K."/>
        </authorList>
    </citation>
    <scope>NUCLEOTIDE SEQUENCE [LARGE SCALE GENOMIC DNA]</scope>
    <source>
        <strain evidence="2 3">SJQ9</strain>
    </source>
</reference>
<sequence>MKPVSTIALSGMQAARVQLDVASNNIANAQTLGFRRQTVTQQAQPEGGVSTTVSLVNTPGPDFTGDVVNQLGAGYAFVANLKTVETDQKMTGTLLDITA</sequence>
<keyword evidence="2" id="KW-0966">Cell projection</keyword>
<dbReference type="Proteomes" id="UP000269265">
    <property type="component" value="Unassembled WGS sequence"/>
</dbReference>
<name>A0A3R8S2Y3_9BURK</name>
<proteinExistence type="predicted"/>
<dbReference type="PANTHER" id="PTHR30033:SF1">
    <property type="entry name" value="FLAGELLAR HOOK-ASSOCIATED PROTEIN 1"/>
    <property type="match status" value="1"/>
</dbReference>
<keyword evidence="2" id="KW-0282">Flagellum</keyword>
<feature type="domain" description="Flagellar basal body rod protein N-terminal" evidence="1">
    <location>
        <begin position="7"/>
        <end position="35"/>
    </location>
</feature>
<dbReference type="PANTHER" id="PTHR30033">
    <property type="entry name" value="FLAGELLAR HOOK-ASSOCIATED PROTEIN 1"/>
    <property type="match status" value="1"/>
</dbReference>
<dbReference type="RefSeq" id="WP_125243183.1">
    <property type="nucleotide sequence ID" value="NZ_RSED01000007.1"/>
</dbReference>
<dbReference type="InterPro" id="IPR001444">
    <property type="entry name" value="Flag_bb_rod_N"/>
</dbReference>
<organism evidence="2 3">
    <name type="scientific">Aquabacterium soli</name>
    <dbReference type="NCBI Taxonomy" id="2493092"/>
    <lineage>
        <taxon>Bacteria</taxon>
        <taxon>Pseudomonadati</taxon>
        <taxon>Pseudomonadota</taxon>
        <taxon>Betaproteobacteria</taxon>
        <taxon>Burkholderiales</taxon>
        <taxon>Aquabacterium</taxon>
    </lineage>
</organism>
<keyword evidence="2" id="KW-0969">Cilium</keyword>
<protein>
    <submittedName>
        <fullName evidence="2">Flagellar basal body rod protein</fullName>
    </submittedName>
</protein>
<dbReference type="AlphaFoldDB" id="A0A3R8S2Y3"/>
<dbReference type="Pfam" id="PF00460">
    <property type="entry name" value="Flg_bb_rod"/>
    <property type="match status" value="1"/>
</dbReference>
<comment type="caution">
    <text evidence="2">The sequence shown here is derived from an EMBL/GenBank/DDBJ whole genome shotgun (WGS) entry which is preliminary data.</text>
</comment>